<keyword evidence="2" id="KW-1185">Reference proteome</keyword>
<dbReference type="Proteomes" id="UP000016935">
    <property type="component" value="Unassembled WGS sequence"/>
</dbReference>
<dbReference type="RefSeq" id="XP_008024682.1">
    <property type="nucleotide sequence ID" value="XM_008026491.1"/>
</dbReference>
<evidence type="ECO:0000313" key="1">
    <source>
        <dbReference type="EMBL" id="EOA87818.1"/>
    </source>
</evidence>
<reference evidence="1 2" key="2">
    <citation type="journal article" date="2013" name="PLoS Genet.">
        <title>Comparative genome structure, secondary metabolite, and effector coding capacity across Cochliobolus pathogens.</title>
        <authorList>
            <person name="Condon B.J."/>
            <person name="Leng Y."/>
            <person name="Wu D."/>
            <person name="Bushley K.E."/>
            <person name="Ohm R.A."/>
            <person name="Otillar R."/>
            <person name="Martin J."/>
            <person name="Schackwitz W."/>
            <person name="Grimwood J."/>
            <person name="MohdZainudin N."/>
            <person name="Xue C."/>
            <person name="Wang R."/>
            <person name="Manning V.A."/>
            <person name="Dhillon B."/>
            <person name="Tu Z.J."/>
            <person name="Steffenson B.J."/>
            <person name="Salamov A."/>
            <person name="Sun H."/>
            <person name="Lowry S."/>
            <person name="LaButti K."/>
            <person name="Han J."/>
            <person name="Copeland A."/>
            <person name="Lindquist E."/>
            <person name="Barry K."/>
            <person name="Schmutz J."/>
            <person name="Baker S.E."/>
            <person name="Ciuffetti L.M."/>
            <person name="Grigoriev I.V."/>
            <person name="Zhong S."/>
            <person name="Turgeon B.G."/>
        </authorList>
    </citation>
    <scope>NUCLEOTIDE SEQUENCE [LARGE SCALE GENOMIC DNA]</scope>
    <source>
        <strain evidence="2">28A</strain>
    </source>
</reference>
<evidence type="ECO:0000313" key="2">
    <source>
        <dbReference type="Proteomes" id="UP000016935"/>
    </source>
</evidence>
<sequence length="174" mass="20284">MQTRPQRTFAASAYEQIAHPEFYRMGFCPLNTPHAIRNPKAISALEIPFTVYHTYPHANTYIAPQQLGTPINTWYEEWQTEPGKFGARTPMKLLNEPVQINLKTHPYDAKRVHLSHWDRDHEPHGTTAQRMELQNKRVEIKKRVLILEATRQEKRRKVRHAVQNADIIDLTAGN</sequence>
<accession>R0K401</accession>
<dbReference type="AlphaFoldDB" id="R0K401"/>
<dbReference type="EMBL" id="KB908570">
    <property type="protein sequence ID" value="EOA87818.1"/>
    <property type="molecule type" value="Genomic_DNA"/>
</dbReference>
<dbReference type="GeneID" id="19400728"/>
<gene>
    <name evidence="1" type="ORF">SETTUDRAFT_168928</name>
</gene>
<dbReference type="OrthoDB" id="3659462at2759"/>
<organism evidence="1 2">
    <name type="scientific">Exserohilum turcicum (strain 28A)</name>
    <name type="common">Northern leaf blight fungus</name>
    <name type="synonym">Setosphaeria turcica</name>
    <dbReference type="NCBI Taxonomy" id="671987"/>
    <lineage>
        <taxon>Eukaryota</taxon>
        <taxon>Fungi</taxon>
        <taxon>Dikarya</taxon>
        <taxon>Ascomycota</taxon>
        <taxon>Pezizomycotina</taxon>
        <taxon>Dothideomycetes</taxon>
        <taxon>Pleosporomycetidae</taxon>
        <taxon>Pleosporales</taxon>
        <taxon>Pleosporineae</taxon>
        <taxon>Pleosporaceae</taxon>
        <taxon>Exserohilum</taxon>
    </lineage>
</organism>
<protein>
    <submittedName>
        <fullName evidence="1">Uncharacterized protein</fullName>
    </submittedName>
</protein>
<dbReference type="HOGENOM" id="CLU_1309908_0_0_1"/>
<reference evidence="1 2" key="1">
    <citation type="journal article" date="2012" name="PLoS Pathog.">
        <title>Diverse lifestyles and strategies of plant pathogenesis encoded in the genomes of eighteen Dothideomycetes fungi.</title>
        <authorList>
            <person name="Ohm R.A."/>
            <person name="Feau N."/>
            <person name="Henrissat B."/>
            <person name="Schoch C.L."/>
            <person name="Horwitz B.A."/>
            <person name="Barry K.W."/>
            <person name="Condon B.J."/>
            <person name="Copeland A.C."/>
            <person name="Dhillon B."/>
            <person name="Glaser F."/>
            <person name="Hesse C.N."/>
            <person name="Kosti I."/>
            <person name="LaButti K."/>
            <person name="Lindquist E.A."/>
            <person name="Lucas S."/>
            <person name="Salamov A.A."/>
            <person name="Bradshaw R.E."/>
            <person name="Ciuffetti L."/>
            <person name="Hamelin R.C."/>
            <person name="Kema G.H.J."/>
            <person name="Lawrence C."/>
            <person name="Scott J.A."/>
            <person name="Spatafora J.W."/>
            <person name="Turgeon B.G."/>
            <person name="de Wit P.J.G.M."/>
            <person name="Zhong S."/>
            <person name="Goodwin S.B."/>
            <person name="Grigoriev I.V."/>
        </authorList>
    </citation>
    <scope>NUCLEOTIDE SEQUENCE [LARGE SCALE GENOMIC DNA]</scope>
    <source>
        <strain evidence="2">28A</strain>
    </source>
</reference>
<proteinExistence type="predicted"/>
<name>R0K401_EXST2</name>